<dbReference type="SMART" id="SM00829">
    <property type="entry name" value="PKS_ER"/>
    <property type="match status" value="1"/>
</dbReference>
<dbReference type="OrthoDB" id="3175656at2"/>
<name>A0A1I7MEF6_9MICC</name>
<dbReference type="Pfam" id="PF13602">
    <property type="entry name" value="ADH_zinc_N_2"/>
    <property type="match status" value="1"/>
</dbReference>
<dbReference type="SUPFAM" id="SSF50129">
    <property type="entry name" value="GroES-like"/>
    <property type="match status" value="1"/>
</dbReference>
<dbReference type="InterPro" id="IPR052733">
    <property type="entry name" value="Chloroplast_QOR"/>
</dbReference>
<evidence type="ECO:0000313" key="3">
    <source>
        <dbReference type="Proteomes" id="UP000198881"/>
    </source>
</evidence>
<dbReference type="SUPFAM" id="SSF51735">
    <property type="entry name" value="NAD(P)-binding Rossmann-fold domains"/>
    <property type="match status" value="1"/>
</dbReference>
<proteinExistence type="predicted"/>
<reference evidence="2 3" key="1">
    <citation type="submission" date="2016-10" db="EMBL/GenBank/DDBJ databases">
        <authorList>
            <person name="de Groot N.N."/>
        </authorList>
    </citation>
    <scope>NUCLEOTIDE SEQUENCE [LARGE SCALE GENOMIC DNA]</scope>
    <source>
        <strain evidence="2 3">CGMCC 1.7054</strain>
    </source>
</reference>
<dbReference type="InterPro" id="IPR013154">
    <property type="entry name" value="ADH-like_N"/>
</dbReference>
<dbReference type="Proteomes" id="UP000198881">
    <property type="component" value="Unassembled WGS sequence"/>
</dbReference>
<keyword evidence="3" id="KW-1185">Reference proteome</keyword>
<dbReference type="InterPro" id="IPR020843">
    <property type="entry name" value="ER"/>
</dbReference>
<dbReference type="CDD" id="cd05289">
    <property type="entry name" value="MDR_like_2"/>
    <property type="match status" value="1"/>
</dbReference>
<dbReference type="EMBL" id="FPCG01000001">
    <property type="protein sequence ID" value="SFV20315.1"/>
    <property type="molecule type" value="Genomic_DNA"/>
</dbReference>
<evidence type="ECO:0000259" key="1">
    <source>
        <dbReference type="SMART" id="SM00829"/>
    </source>
</evidence>
<dbReference type="Pfam" id="PF08240">
    <property type="entry name" value="ADH_N"/>
    <property type="match status" value="1"/>
</dbReference>
<organism evidence="2 3">
    <name type="scientific">Micrococcus terreus</name>
    <dbReference type="NCBI Taxonomy" id="574650"/>
    <lineage>
        <taxon>Bacteria</taxon>
        <taxon>Bacillati</taxon>
        <taxon>Actinomycetota</taxon>
        <taxon>Actinomycetes</taxon>
        <taxon>Micrococcales</taxon>
        <taxon>Micrococcaceae</taxon>
        <taxon>Micrococcus</taxon>
    </lineage>
</organism>
<dbReference type="GO" id="GO:0016491">
    <property type="term" value="F:oxidoreductase activity"/>
    <property type="evidence" value="ECO:0007669"/>
    <property type="project" value="InterPro"/>
</dbReference>
<dbReference type="PANTHER" id="PTHR44013:SF1">
    <property type="entry name" value="ZINC-TYPE ALCOHOL DEHYDROGENASE-LIKE PROTEIN C16A3.02C"/>
    <property type="match status" value="1"/>
</dbReference>
<protein>
    <submittedName>
        <fullName evidence="2">NADPH:quinone reductase</fullName>
    </submittedName>
</protein>
<dbReference type="Gene3D" id="3.90.180.10">
    <property type="entry name" value="Medium-chain alcohol dehydrogenases, catalytic domain"/>
    <property type="match status" value="1"/>
</dbReference>
<dbReference type="InterPro" id="IPR036291">
    <property type="entry name" value="NAD(P)-bd_dom_sf"/>
</dbReference>
<dbReference type="STRING" id="574650.SAMN04487966_101303"/>
<sequence length="304" mass="32206">MTYAQYGDESVLELTEQPLPKVGPSQLRVRVTRSSVNPVDWKVMSGALDQMMDASFPAIPGWDVAGVVDEVGPDTPEFAVGDRVAAYARKIVVSGGTCAEYVTIPVEFAAMIPDGVSDDHAGALPLTGLTARRAVNALDVGPEDTVLLHAASGGVGFLAAQLAARRGATVIGTCSPESFEKLRRIGVTPVEYGEGLTERVQQIAPDGVDAVADFVGEVLETTLAVLTEGGRHVSIADPAVLEHGGQWLWVRPDGAGLAELLRMLDTGEIQLDIDRTLPLEELPEAFRISREGEANGKIVITVQD</sequence>
<dbReference type="PANTHER" id="PTHR44013">
    <property type="entry name" value="ZINC-TYPE ALCOHOL DEHYDROGENASE-LIKE PROTEIN C16A3.02C"/>
    <property type="match status" value="1"/>
</dbReference>
<dbReference type="Gene3D" id="3.40.50.720">
    <property type="entry name" value="NAD(P)-binding Rossmann-like Domain"/>
    <property type="match status" value="1"/>
</dbReference>
<accession>A0A1I7MEF6</accession>
<dbReference type="InterPro" id="IPR011032">
    <property type="entry name" value="GroES-like_sf"/>
</dbReference>
<dbReference type="AlphaFoldDB" id="A0A1I7MEF6"/>
<feature type="domain" description="Enoyl reductase (ER)" evidence="1">
    <location>
        <begin position="7"/>
        <end position="300"/>
    </location>
</feature>
<evidence type="ECO:0000313" key="2">
    <source>
        <dbReference type="EMBL" id="SFV20315.1"/>
    </source>
</evidence>
<gene>
    <name evidence="2" type="ORF">SAMN04487966_101303</name>
</gene>